<evidence type="ECO:0000259" key="7">
    <source>
        <dbReference type="PROSITE" id="PS50109"/>
    </source>
</evidence>
<dbReference type="RefSeq" id="WP_072857625.1">
    <property type="nucleotide sequence ID" value="NZ_FQUE01000005.1"/>
</dbReference>
<accession>A0A1M5B9D8</accession>
<evidence type="ECO:0000313" key="8">
    <source>
        <dbReference type="EMBL" id="SHF39058.1"/>
    </source>
</evidence>
<protein>
    <recommendedName>
        <fullName evidence="2">histidine kinase</fullName>
        <ecNumber evidence="2">2.7.13.3</ecNumber>
    </recommendedName>
</protein>
<sequence>MKIYEFMARRNLPSTYTGKILLVSFLGVHVPMFGAVAYVLLADTTPFMQQIDVLIAMLIATLIGTAATMFVMNALLAPIAAATQAADGYLRERKLPRLPSRYTDGAGVLMASVQECITRLDGSMAATELRRAQIERDYTAKFKIIAGMRHDFRTPLTHILGFADIMRAEAIGPIGTEAYKKYLAKIGNSGSDLLKTLNSVLDLSDNEVRSQMIEDSVDVDLVTLARDAIALEHLHAEKRGVTVELQASDHAVAHSVEDVIKNLLIALLQAAIGASAAGSKIVLSIADDQSIRLSSPGGRLSLEDVPPQLSDLVDGEVRSAAGSQATIAETSTPMTLRLSLIHSLATAISADMRMTQKADAGYEIGIALEQQAPSMAIAAE</sequence>
<dbReference type="PROSITE" id="PS50109">
    <property type="entry name" value="HIS_KIN"/>
    <property type="match status" value="1"/>
</dbReference>
<evidence type="ECO:0000256" key="3">
    <source>
        <dbReference type="ARBA" id="ARBA00022679"/>
    </source>
</evidence>
<dbReference type="AlphaFoldDB" id="A0A1M5B9D8"/>
<feature type="transmembrane region" description="Helical" evidence="6">
    <location>
        <begin position="20"/>
        <end position="41"/>
    </location>
</feature>
<evidence type="ECO:0000256" key="5">
    <source>
        <dbReference type="ARBA" id="ARBA00023012"/>
    </source>
</evidence>
<feature type="transmembrane region" description="Helical" evidence="6">
    <location>
        <begin position="53"/>
        <end position="76"/>
    </location>
</feature>
<dbReference type="PANTHER" id="PTHR43711">
    <property type="entry name" value="TWO-COMPONENT HISTIDINE KINASE"/>
    <property type="match status" value="1"/>
</dbReference>
<dbReference type="Pfam" id="PF00512">
    <property type="entry name" value="HisKA"/>
    <property type="match status" value="1"/>
</dbReference>
<dbReference type="Proteomes" id="UP000183987">
    <property type="component" value="Unassembled WGS sequence"/>
</dbReference>
<name>A0A1M5B9D8_LOKAT</name>
<dbReference type="STRING" id="366533.SAMN05444339_105302"/>
<evidence type="ECO:0000256" key="6">
    <source>
        <dbReference type="SAM" id="Phobius"/>
    </source>
</evidence>
<dbReference type="SUPFAM" id="SSF47384">
    <property type="entry name" value="Homodimeric domain of signal transducing histidine kinase"/>
    <property type="match status" value="1"/>
</dbReference>
<evidence type="ECO:0000313" key="9">
    <source>
        <dbReference type="Proteomes" id="UP000183987"/>
    </source>
</evidence>
<keyword evidence="5" id="KW-0902">Two-component regulatory system</keyword>
<dbReference type="EC" id="2.7.13.3" evidence="2"/>
<dbReference type="InterPro" id="IPR036097">
    <property type="entry name" value="HisK_dim/P_sf"/>
</dbReference>
<evidence type="ECO:0000256" key="2">
    <source>
        <dbReference type="ARBA" id="ARBA00012438"/>
    </source>
</evidence>
<dbReference type="CDD" id="cd00082">
    <property type="entry name" value="HisKA"/>
    <property type="match status" value="1"/>
</dbReference>
<dbReference type="EMBL" id="FQUE01000005">
    <property type="protein sequence ID" value="SHF39058.1"/>
    <property type="molecule type" value="Genomic_DNA"/>
</dbReference>
<feature type="domain" description="Histidine kinase" evidence="7">
    <location>
        <begin position="147"/>
        <end position="372"/>
    </location>
</feature>
<comment type="catalytic activity">
    <reaction evidence="1">
        <text>ATP + protein L-histidine = ADP + protein N-phospho-L-histidine.</text>
        <dbReference type="EC" id="2.7.13.3"/>
    </reaction>
</comment>
<organism evidence="8 9">
    <name type="scientific">Loktanella atrilutea</name>
    <dbReference type="NCBI Taxonomy" id="366533"/>
    <lineage>
        <taxon>Bacteria</taxon>
        <taxon>Pseudomonadati</taxon>
        <taxon>Pseudomonadota</taxon>
        <taxon>Alphaproteobacteria</taxon>
        <taxon>Rhodobacterales</taxon>
        <taxon>Roseobacteraceae</taxon>
        <taxon>Loktanella</taxon>
    </lineage>
</organism>
<proteinExistence type="predicted"/>
<evidence type="ECO:0000256" key="1">
    <source>
        <dbReference type="ARBA" id="ARBA00000085"/>
    </source>
</evidence>
<dbReference type="InterPro" id="IPR005467">
    <property type="entry name" value="His_kinase_dom"/>
</dbReference>
<dbReference type="Gene3D" id="1.10.287.130">
    <property type="match status" value="1"/>
</dbReference>
<keyword evidence="9" id="KW-1185">Reference proteome</keyword>
<dbReference type="OrthoDB" id="9813151at2"/>
<dbReference type="GO" id="GO:0000155">
    <property type="term" value="F:phosphorelay sensor kinase activity"/>
    <property type="evidence" value="ECO:0007669"/>
    <property type="project" value="InterPro"/>
</dbReference>
<dbReference type="PANTHER" id="PTHR43711:SF26">
    <property type="entry name" value="SENSOR HISTIDINE KINASE RCSC"/>
    <property type="match status" value="1"/>
</dbReference>
<dbReference type="InterPro" id="IPR003661">
    <property type="entry name" value="HisK_dim/P_dom"/>
</dbReference>
<evidence type="ECO:0000256" key="4">
    <source>
        <dbReference type="ARBA" id="ARBA00022777"/>
    </source>
</evidence>
<keyword evidence="4 8" id="KW-0418">Kinase</keyword>
<dbReference type="InterPro" id="IPR050736">
    <property type="entry name" value="Sensor_HK_Regulatory"/>
</dbReference>
<dbReference type="SMART" id="SM00388">
    <property type="entry name" value="HisKA"/>
    <property type="match status" value="1"/>
</dbReference>
<keyword evidence="6" id="KW-0472">Membrane</keyword>
<keyword evidence="6" id="KW-1133">Transmembrane helix</keyword>
<reference evidence="9" key="1">
    <citation type="submission" date="2016-11" db="EMBL/GenBank/DDBJ databases">
        <authorList>
            <person name="Varghese N."/>
            <person name="Submissions S."/>
        </authorList>
    </citation>
    <scope>NUCLEOTIDE SEQUENCE [LARGE SCALE GENOMIC DNA]</scope>
    <source>
        <strain evidence="9">DSM 29326</strain>
    </source>
</reference>
<keyword evidence="6" id="KW-0812">Transmembrane</keyword>
<gene>
    <name evidence="8" type="ORF">SAMN05444339_105302</name>
</gene>
<keyword evidence="3" id="KW-0808">Transferase</keyword>